<dbReference type="OMA" id="TERQCHA"/>
<accession>B4H5U5</accession>
<evidence type="ECO:0000313" key="3">
    <source>
        <dbReference type="Proteomes" id="UP000008744"/>
    </source>
</evidence>
<reference evidence="2 3" key="1">
    <citation type="journal article" date="2007" name="Nature">
        <title>Evolution of genes and genomes on the Drosophila phylogeny.</title>
        <authorList>
            <consortium name="Drosophila 12 Genomes Consortium"/>
            <person name="Clark A.G."/>
            <person name="Eisen M.B."/>
            <person name="Smith D.R."/>
            <person name="Bergman C.M."/>
            <person name="Oliver B."/>
            <person name="Markow T.A."/>
            <person name="Kaufman T.C."/>
            <person name="Kellis M."/>
            <person name="Gelbart W."/>
            <person name="Iyer V.N."/>
            <person name="Pollard D.A."/>
            <person name="Sackton T.B."/>
            <person name="Larracuente A.M."/>
            <person name="Singh N.D."/>
            <person name="Abad J.P."/>
            <person name="Abt D.N."/>
            <person name="Adryan B."/>
            <person name="Aguade M."/>
            <person name="Akashi H."/>
            <person name="Anderson W.W."/>
            <person name="Aquadro C.F."/>
            <person name="Ardell D.H."/>
            <person name="Arguello R."/>
            <person name="Artieri C.G."/>
            <person name="Barbash D.A."/>
            <person name="Barker D."/>
            <person name="Barsanti P."/>
            <person name="Batterham P."/>
            <person name="Batzoglou S."/>
            <person name="Begun D."/>
            <person name="Bhutkar A."/>
            <person name="Blanco E."/>
            <person name="Bosak S.A."/>
            <person name="Bradley R.K."/>
            <person name="Brand A.D."/>
            <person name="Brent M.R."/>
            <person name="Brooks A.N."/>
            <person name="Brown R.H."/>
            <person name="Butlin R.K."/>
            <person name="Caggese C."/>
            <person name="Calvi B.R."/>
            <person name="Bernardo de Carvalho A."/>
            <person name="Caspi A."/>
            <person name="Castrezana S."/>
            <person name="Celniker S.E."/>
            <person name="Chang J.L."/>
            <person name="Chapple C."/>
            <person name="Chatterji S."/>
            <person name="Chinwalla A."/>
            <person name="Civetta A."/>
            <person name="Clifton S.W."/>
            <person name="Comeron J.M."/>
            <person name="Costello J.C."/>
            <person name="Coyne J.A."/>
            <person name="Daub J."/>
            <person name="David R.G."/>
            <person name="Delcher A.L."/>
            <person name="Delehaunty K."/>
            <person name="Do C.B."/>
            <person name="Ebling H."/>
            <person name="Edwards K."/>
            <person name="Eickbush T."/>
            <person name="Evans J.D."/>
            <person name="Filipski A."/>
            <person name="Findeiss S."/>
            <person name="Freyhult E."/>
            <person name="Fulton L."/>
            <person name="Fulton R."/>
            <person name="Garcia A.C."/>
            <person name="Gardiner A."/>
            <person name="Garfield D.A."/>
            <person name="Garvin B.E."/>
            <person name="Gibson G."/>
            <person name="Gilbert D."/>
            <person name="Gnerre S."/>
            <person name="Godfrey J."/>
            <person name="Good R."/>
            <person name="Gotea V."/>
            <person name="Gravely B."/>
            <person name="Greenberg A.J."/>
            <person name="Griffiths-Jones S."/>
            <person name="Gross S."/>
            <person name="Guigo R."/>
            <person name="Gustafson E.A."/>
            <person name="Haerty W."/>
            <person name="Hahn M.W."/>
            <person name="Halligan D.L."/>
            <person name="Halpern A.L."/>
            <person name="Halter G.M."/>
            <person name="Han M.V."/>
            <person name="Heger A."/>
            <person name="Hillier L."/>
            <person name="Hinrichs A.S."/>
            <person name="Holmes I."/>
            <person name="Hoskins R.A."/>
            <person name="Hubisz M.J."/>
            <person name="Hultmark D."/>
            <person name="Huntley M.A."/>
            <person name="Jaffe D.B."/>
            <person name="Jagadeeshan S."/>
            <person name="Jeck W.R."/>
            <person name="Johnson J."/>
            <person name="Jones C.D."/>
            <person name="Jordan W.C."/>
            <person name="Karpen G.H."/>
            <person name="Kataoka E."/>
            <person name="Keightley P.D."/>
            <person name="Kheradpour P."/>
            <person name="Kirkness E.F."/>
            <person name="Koerich L.B."/>
            <person name="Kristiansen K."/>
            <person name="Kudrna D."/>
            <person name="Kulathinal R.J."/>
            <person name="Kumar S."/>
            <person name="Kwok R."/>
            <person name="Lander E."/>
            <person name="Langley C.H."/>
            <person name="Lapoint R."/>
            <person name="Lazzaro B.P."/>
            <person name="Lee S.J."/>
            <person name="Levesque L."/>
            <person name="Li R."/>
            <person name="Lin C.F."/>
            <person name="Lin M.F."/>
            <person name="Lindblad-Toh K."/>
            <person name="Llopart A."/>
            <person name="Long M."/>
            <person name="Low L."/>
            <person name="Lozovsky E."/>
            <person name="Lu J."/>
            <person name="Luo M."/>
            <person name="Machado C.A."/>
            <person name="Makalowski W."/>
            <person name="Marzo M."/>
            <person name="Matsuda M."/>
            <person name="Matzkin L."/>
            <person name="McAllister B."/>
            <person name="McBride C.S."/>
            <person name="McKernan B."/>
            <person name="McKernan K."/>
            <person name="Mendez-Lago M."/>
            <person name="Minx P."/>
            <person name="Mollenhauer M.U."/>
            <person name="Montooth K."/>
            <person name="Mount S.M."/>
            <person name="Mu X."/>
            <person name="Myers E."/>
            <person name="Negre B."/>
            <person name="Newfeld S."/>
            <person name="Nielsen R."/>
            <person name="Noor M.A."/>
            <person name="O'Grady P."/>
            <person name="Pachter L."/>
            <person name="Papaceit M."/>
            <person name="Parisi M.J."/>
            <person name="Parisi M."/>
            <person name="Parts L."/>
            <person name="Pedersen J.S."/>
            <person name="Pesole G."/>
            <person name="Phillippy A.M."/>
            <person name="Ponting C.P."/>
            <person name="Pop M."/>
            <person name="Porcelli D."/>
            <person name="Powell J.R."/>
            <person name="Prohaska S."/>
            <person name="Pruitt K."/>
            <person name="Puig M."/>
            <person name="Quesneville H."/>
            <person name="Ram K.R."/>
            <person name="Rand D."/>
            <person name="Rasmussen M.D."/>
            <person name="Reed L.K."/>
            <person name="Reenan R."/>
            <person name="Reily A."/>
            <person name="Remington K.A."/>
            <person name="Rieger T.T."/>
            <person name="Ritchie M.G."/>
            <person name="Robin C."/>
            <person name="Rogers Y.H."/>
            <person name="Rohde C."/>
            <person name="Rozas J."/>
            <person name="Rubenfield M.J."/>
            <person name="Ruiz A."/>
            <person name="Russo S."/>
            <person name="Salzberg S.L."/>
            <person name="Sanchez-Gracia A."/>
            <person name="Saranga D.J."/>
            <person name="Sato H."/>
            <person name="Schaeffer S.W."/>
            <person name="Schatz M.C."/>
            <person name="Schlenke T."/>
            <person name="Schwartz R."/>
            <person name="Segarra C."/>
            <person name="Singh R.S."/>
            <person name="Sirot L."/>
            <person name="Sirota M."/>
            <person name="Sisneros N.B."/>
            <person name="Smith C.D."/>
            <person name="Smith T.F."/>
            <person name="Spieth J."/>
            <person name="Stage D.E."/>
            <person name="Stark A."/>
            <person name="Stephan W."/>
            <person name="Strausberg R.L."/>
            <person name="Strempel S."/>
            <person name="Sturgill D."/>
            <person name="Sutton G."/>
            <person name="Sutton G.G."/>
            <person name="Tao W."/>
            <person name="Teichmann S."/>
            <person name="Tobari Y.N."/>
            <person name="Tomimura Y."/>
            <person name="Tsolas J.M."/>
            <person name="Valente V.L."/>
            <person name="Venter E."/>
            <person name="Venter J.C."/>
            <person name="Vicario S."/>
            <person name="Vieira F.G."/>
            <person name="Vilella A.J."/>
            <person name="Villasante A."/>
            <person name="Walenz B."/>
            <person name="Wang J."/>
            <person name="Wasserman M."/>
            <person name="Watts T."/>
            <person name="Wilson D."/>
            <person name="Wilson R.K."/>
            <person name="Wing R.A."/>
            <person name="Wolfner M.F."/>
            <person name="Wong A."/>
            <person name="Wong G.K."/>
            <person name="Wu C.I."/>
            <person name="Wu G."/>
            <person name="Yamamoto D."/>
            <person name="Yang H.P."/>
            <person name="Yang S.P."/>
            <person name="Yorke J.A."/>
            <person name="Yoshida K."/>
            <person name="Zdobnov E."/>
            <person name="Zhang P."/>
            <person name="Zhang Y."/>
            <person name="Zimin A.V."/>
            <person name="Baldwin J."/>
            <person name="Abdouelleil A."/>
            <person name="Abdulkadir J."/>
            <person name="Abebe A."/>
            <person name="Abera B."/>
            <person name="Abreu J."/>
            <person name="Acer S.C."/>
            <person name="Aftuck L."/>
            <person name="Alexander A."/>
            <person name="An P."/>
            <person name="Anderson E."/>
            <person name="Anderson S."/>
            <person name="Arachi H."/>
            <person name="Azer M."/>
            <person name="Bachantsang P."/>
            <person name="Barry A."/>
            <person name="Bayul T."/>
            <person name="Berlin A."/>
            <person name="Bessette D."/>
            <person name="Bloom T."/>
            <person name="Blye J."/>
            <person name="Boguslavskiy L."/>
            <person name="Bonnet C."/>
            <person name="Boukhgalter B."/>
            <person name="Bourzgui I."/>
            <person name="Brown A."/>
            <person name="Cahill P."/>
            <person name="Channer S."/>
            <person name="Cheshatsang Y."/>
            <person name="Chuda L."/>
            <person name="Citroen M."/>
            <person name="Collymore A."/>
            <person name="Cooke P."/>
            <person name="Costello M."/>
            <person name="D'Aco K."/>
            <person name="Daza R."/>
            <person name="De Haan G."/>
            <person name="DeGray S."/>
            <person name="DeMaso C."/>
            <person name="Dhargay N."/>
            <person name="Dooley K."/>
            <person name="Dooley E."/>
            <person name="Doricent M."/>
            <person name="Dorje P."/>
            <person name="Dorjee K."/>
            <person name="Dupes A."/>
            <person name="Elong R."/>
            <person name="Falk J."/>
            <person name="Farina A."/>
            <person name="Faro S."/>
            <person name="Ferguson D."/>
            <person name="Fisher S."/>
            <person name="Foley C.D."/>
            <person name="Franke A."/>
            <person name="Friedrich D."/>
            <person name="Gadbois L."/>
            <person name="Gearin G."/>
            <person name="Gearin C.R."/>
            <person name="Giannoukos G."/>
            <person name="Goode T."/>
            <person name="Graham J."/>
            <person name="Grandbois E."/>
            <person name="Grewal S."/>
            <person name="Gyaltsen K."/>
            <person name="Hafez N."/>
            <person name="Hagos B."/>
            <person name="Hall J."/>
            <person name="Henson C."/>
            <person name="Hollinger A."/>
            <person name="Honan T."/>
            <person name="Huard M.D."/>
            <person name="Hughes L."/>
            <person name="Hurhula B."/>
            <person name="Husby M.E."/>
            <person name="Kamat A."/>
            <person name="Kanga B."/>
            <person name="Kashin S."/>
            <person name="Khazanovich D."/>
            <person name="Kisner P."/>
            <person name="Lance K."/>
            <person name="Lara M."/>
            <person name="Lee W."/>
            <person name="Lennon N."/>
            <person name="Letendre F."/>
            <person name="LeVine R."/>
            <person name="Lipovsky A."/>
            <person name="Liu X."/>
            <person name="Liu J."/>
            <person name="Liu S."/>
            <person name="Lokyitsang T."/>
            <person name="Lokyitsang Y."/>
            <person name="Lubonja R."/>
            <person name="Lui A."/>
            <person name="MacDonald P."/>
            <person name="Magnisalis V."/>
            <person name="Maru K."/>
            <person name="Matthews C."/>
            <person name="McCusker W."/>
            <person name="McDonough S."/>
            <person name="Mehta T."/>
            <person name="Meldrim J."/>
            <person name="Meneus L."/>
            <person name="Mihai O."/>
            <person name="Mihalev A."/>
            <person name="Mihova T."/>
            <person name="Mittelman R."/>
            <person name="Mlenga V."/>
            <person name="Montmayeur A."/>
            <person name="Mulrain L."/>
            <person name="Navidi A."/>
            <person name="Naylor J."/>
            <person name="Negash T."/>
            <person name="Nguyen T."/>
            <person name="Nguyen N."/>
            <person name="Nicol R."/>
            <person name="Norbu C."/>
            <person name="Norbu N."/>
            <person name="Novod N."/>
            <person name="O'Neill B."/>
            <person name="Osman S."/>
            <person name="Markiewicz E."/>
            <person name="Oyono O.L."/>
            <person name="Patti C."/>
            <person name="Phunkhang P."/>
            <person name="Pierre F."/>
            <person name="Priest M."/>
            <person name="Raghuraman S."/>
            <person name="Rege F."/>
            <person name="Reyes R."/>
            <person name="Rise C."/>
            <person name="Rogov P."/>
            <person name="Ross K."/>
            <person name="Ryan E."/>
            <person name="Settipalli S."/>
            <person name="Shea T."/>
            <person name="Sherpa N."/>
            <person name="Shi L."/>
            <person name="Shih D."/>
            <person name="Sparrow T."/>
            <person name="Spaulding J."/>
            <person name="Stalker J."/>
            <person name="Stange-Thomann N."/>
            <person name="Stavropoulos S."/>
            <person name="Stone C."/>
            <person name="Strader C."/>
            <person name="Tesfaye S."/>
            <person name="Thomson T."/>
            <person name="Thoulutsang Y."/>
            <person name="Thoulutsang D."/>
            <person name="Topham K."/>
            <person name="Topping I."/>
            <person name="Tsamla T."/>
            <person name="Vassiliev H."/>
            <person name="Vo A."/>
            <person name="Wangchuk T."/>
            <person name="Wangdi T."/>
            <person name="Weiand M."/>
            <person name="Wilkinson J."/>
            <person name="Wilson A."/>
            <person name="Yadav S."/>
            <person name="Young G."/>
            <person name="Yu Q."/>
            <person name="Zembek L."/>
            <person name="Zhong D."/>
            <person name="Zimmer A."/>
            <person name="Zwirko Z."/>
            <person name="Jaffe D.B."/>
            <person name="Alvarez P."/>
            <person name="Brockman W."/>
            <person name="Butler J."/>
            <person name="Chin C."/>
            <person name="Gnerre S."/>
            <person name="Grabherr M."/>
            <person name="Kleber M."/>
            <person name="Mauceli E."/>
            <person name="MacCallum I."/>
        </authorList>
    </citation>
    <scope>NUCLEOTIDE SEQUENCE [LARGE SCALE GENOMIC DNA]</scope>
    <source>
        <strain evidence="3">MSH-3 / Tucson 14011-0111.49</strain>
    </source>
</reference>
<evidence type="ECO:0000256" key="1">
    <source>
        <dbReference type="SAM" id="MobiDB-lite"/>
    </source>
</evidence>
<dbReference type="Proteomes" id="UP000008744">
    <property type="component" value="Unassembled WGS sequence"/>
</dbReference>
<proteinExistence type="predicted"/>
<name>B4H5U5_DROPE</name>
<gene>
    <name evidence="2" type="primary">Dper\GL24618</name>
    <name evidence="2" type="ORF">Dper_GL24618</name>
</gene>
<dbReference type="AlphaFoldDB" id="B4H5U5"/>
<dbReference type="HOGENOM" id="CLU_2515041_0_0_1"/>
<organism evidence="3">
    <name type="scientific">Drosophila persimilis</name>
    <name type="common">Fruit fly</name>
    <dbReference type="NCBI Taxonomy" id="7234"/>
    <lineage>
        <taxon>Eukaryota</taxon>
        <taxon>Metazoa</taxon>
        <taxon>Ecdysozoa</taxon>
        <taxon>Arthropoda</taxon>
        <taxon>Hexapoda</taxon>
        <taxon>Insecta</taxon>
        <taxon>Pterygota</taxon>
        <taxon>Neoptera</taxon>
        <taxon>Endopterygota</taxon>
        <taxon>Diptera</taxon>
        <taxon>Brachycera</taxon>
        <taxon>Muscomorpha</taxon>
        <taxon>Ephydroidea</taxon>
        <taxon>Drosophilidae</taxon>
        <taxon>Drosophila</taxon>
        <taxon>Sophophora</taxon>
    </lineage>
</organism>
<feature type="region of interest" description="Disordered" evidence="1">
    <location>
        <begin position="1"/>
        <end position="29"/>
    </location>
</feature>
<dbReference type="EMBL" id="CH479212">
    <property type="protein sequence ID" value="EDW33162.1"/>
    <property type="molecule type" value="Genomic_DNA"/>
</dbReference>
<sequence length="85" mass="9266">MDSSSGGGGGGKQETEVVPTTKEWERERTERQCHASWGQFLASCVKTKTLRNVNKFGGAATKKKTAPRVREVRGKVEADTTCLLP</sequence>
<keyword evidence="3" id="KW-1185">Reference proteome</keyword>
<feature type="compositionally biased region" description="Gly residues" evidence="1">
    <location>
        <begin position="1"/>
        <end position="12"/>
    </location>
</feature>
<protein>
    <submittedName>
        <fullName evidence="2">GL24618</fullName>
    </submittedName>
</protein>
<evidence type="ECO:0000313" key="2">
    <source>
        <dbReference type="EMBL" id="EDW33162.1"/>
    </source>
</evidence>